<dbReference type="Gene3D" id="1.20.1270.360">
    <property type="match status" value="1"/>
</dbReference>
<dbReference type="Pfam" id="PF03860">
    <property type="entry name" value="Csp"/>
    <property type="match status" value="1"/>
</dbReference>
<dbReference type="Proteomes" id="UP000247459">
    <property type="component" value="Unassembled WGS sequence"/>
</dbReference>
<dbReference type="AlphaFoldDB" id="A0A2W0CH40"/>
<dbReference type="PANTHER" id="PTHR37310">
    <property type="entry name" value="CYTOPLASMIC PROTEIN-RELATED"/>
    <property type="match status" value="1"/>
</dbReference>
<reference evidence="1 2" key="1">
    <citation type="submission" date="2018-01" db="EMBL/GenBank/DDBJ databases">
        <title>Genome sequence of the PGP bacterium Paenibacillus illinoisensis E3.</title>
        <authorList>
            <person name="Rolli E."/>
            <person name="Marasco R."/>
            <person name="Bessem C."/>
            <person name="Michoud G."/>
            <person name="Gaiarsa S."/>
            <person name="Borin S."/>
            <person name="Daffonchio D."/>
        </authorList>
    </citation>
    <scope>NUCLEOTIDE SEQUENCE [LARGE SCALE GENOMIC DNA]</scope>
    <source>
        <strain evidence="1 2">E3</strain>
    </source>
</reference>
<dbReference type="CDD" id="cd08026">
    <property type="entry name" value="DUF326"/>
    <property type="match status" value="1"/>
</dbReference>
<dbReference type="EMBL" id="PRLG01000022">
    <property type="protein sequence ID" value="PYY27158.1"/>
    <property type="molecule type" value="Genomic_DNA"/>
</dbReference>
<sequence>MSHQKYKECIEECLKCMVACNHCYVSCLDEEHVGMMKECIRLDRECADICEFAAHAMSINSKYAKAICLVCAEACEACGNECKKHDLEHCQQCAEACFACAKICREMAA</sequence>
<dbReference type="PANTHER" id="PTHR37310:SF1">
    <property type="entry name" value="CYTOPLASMIC PROTEIN"/>
    <property type="match status" value="1"/>
</dbReference>
<evidence type="ECO:0000313" key="1">
    <source>
        <dbReference type="EMBL" id="PYY27158.1"/>
    </source>
</evidence>
<dbReference type="InterPro" id="IPR005560">
    <property type="entry name" value="Csp_YhjQ"/>
</dbReference>
<dbReference type="OrthoDB" id="5396211at2"/>
<accession>A0A2W0CH40</accession>
<dbReference type="InterPro" id="IPR044543">
    <property type="entry name" value="YHJQ-like"/>
</dbReference>
<proteinExistence type="predicted"/>
<evidence type="ECO:0008006" key="3">
    <source>
        <dbReference type="Google" id="ProtNLM"/>
    </source>
</evidence>
<evidence type="ECO:0000313" key="2">
    <source>
        <dbReference type="Proteomes" id="UP000247459"/>
    </source>
</evidence>
<organism evidence="1 2">
    <name type="scientific">Paenibacillus illinoisensis</name>
    <dbReference type="NCBI Taxonomy" id="59845"/>
    <lineage>
        <taxon>Bacteria</taxon>
        <taxon>Bacillati</taxon>
        <taxon>Bacillota</taxon>
        <taxon>Bacilli</taxon>
        <taxon>Bacillales</taxon>
        <taxon>Paenibacillaceae</taxon>
        <taxon>Paenibacillus</taxon>
    </lineage>
</organism>
<comment type="caution">
    <text evidence="1">The sequence shown here is derived from an EMBL/GenBank/DDBJ whole genome shotgun (WGS) entry which is preliminary data.</text>
</comment>
<dbReference type="RefSeq" id="WP_110821631.1">
    <property type="nucleotide sequence ID" value="NZ_JBBCLN010000008.1"/>
</dbReference>
<protein>
    <recommendedName>
        <fullName evidence="3">Ferredoxin</fullName>
    </recommendedName>
</protein>
<name>A0A2W0CH40_9BACL</name>
<gene>
    <name evidence="1" type="ORF">PIL02S_04657</name>
</gene>